<dbReference type="InterPro" id="IPR001752">
    <property type="entry name" value="Kinesin_motor_dom"/>
</dbReference>
<evidence type="ECO:0000256" key="5">
    <source>
        <dbReference type="ARBA" id="ARBA00023054"/>
    </source>
</evidence>
<evidence type="ECO:0000256" key="10">
    <source>
        <dbReference type="SAM" id="MobiDB-lite"/>
    </source>
</evidence>
<dbReference type="InterPro" id="IPR036961">
    <property type="entry name" value="Kinesin_motor_dom_sf"/>
</dbReference>
<dbReference type="Gene3D" id="1.10.418.10">
    <property type="entry name" value="Calponin-like domain"/>
    <property type="match status" value="1"/>
</dbReference>
<dbReference type="SUPFAM" id="SSF52540">
    <property type="entry name" value="P-loop containing nucleoside triphosphate hydrolases"/>
    <property type="match status" value="1"/>
</dbReference>
<dbReference type="PANTHER" id="PTHR47972">
    <property type="entry name" value="KINESIN-LIKE PROTEIN KLP-3"/>
    <property type="match status" value="1"/>
</dbReference>
<accession>A0AA39AF52</accession>
<evidence type="ECO:0000313" key="14">
    <source>
        <dbReference type="Proteomes" id="UP001168098"/>
    </source>
</evidence>
<organism evidence="13 14">
    <name type="scientific">Vitis rotundifolia</name>
    <name type="common">Muscadine grape</name>
    <dbReference type="NCBI Taxonomy" id="103349"/>
    <lineage>
        <taxon>Eukaryota</taxon>
        <taxon>Viridiplantae</taxon>
        <taxon>Streptophyta</taxon>
        <taxon>Embryophyta</taxon>
        <taxon>Tracheophyta</taxon>
        <taxon>Spermatophyta</taxon>
        <taxon>Magnoliopsida</taxon>
        <taxon>eudicotyledons</taxon>
        <taxon>Gunneridae</taxon>
        <taxon>Pentapetalae</taxon>
        <taxon>rosids</taxon>
        <taxon>Vitales</taxon>
        <taxon>Vitaceae</taxon>
        <taxon>Viteae</taxon>
        <taxon>Vitis</taxon>
    </lineage>
</organism>
<dbReference type="InterPro" id="IPR027640">
    <property type="entry name" value="Kinesin-like_fam"/>
</dbReference>
<dbReference type="InterPro" id="IPR036872">
    <property type="entry name" value="CH_dom_sf"/>
</dbReference>
<dbReference type="PROSITE" id="PS50067">
    <property type="entry name" value="KINESIN_MOTOR_2"/>
    <property type="match status" value="1"/>
</dbReference>
<dbReference type="InterPro" id="IPR027417">
    <property type="entry name" value="P-loop_NTPase"/>
</dbReference>
<dbReference type="PROSITE" id="PS00411">
    <property type="entry name" value="KINESIN_MOTOR_1"/>
    <property type="match status" value="1"/>
</dbReference>
<feature type="region of interest" description="Disordered" evidence="10">
    <location>
        <begin position="1"/>
        <end position="22"/>
    </location>
</feature>
<dbReference type="GO" id="GO:0008017">
    <property type="term" value="F:microtubule binding"/>
    <property type="evidence" value="ECO:0007669"/>
    <property type="project" value="InterPro"/>
</dbReference>
<dbReference type="GO" id="GO:0007018">
    <property type="term" value="P:microtubule-based movement"/>
    <property type="evidence" value="ECO:0007669"/>
    <property type="project" value="InterPro"/>
</dbReference>
<feature type="domain" description="Kinesin motor" evidence="12">
    <location>
        <begin position="475"/>
        <end position="708"/>
    </location>
</feature>
<keyword evidence="14" id="KW-1185">Reference proteome</keyword>
<dbReference type="PANTHER" id="PTHR47972:SF14">
    <property type="entry name" value="KINESIN-LIKE PROTEIN KIN-14J"/>
    <property type="match status" value="1"/>
</dbReference>
<evidence type="ECO:0000256" key="7">
    <source>
        <dbReference type="PROSITE-ProRule" id="PRU00283"/>
    </source>
</evidence>
<dbReference type="Pfam" id="PF00307">
    <property type="entry name" value="CH"/>
    <property type="match status" value="1"/>
</dbReference>
<feature type="compositionally biased region" description="Polar residues" evidence="10">
    <location>
        <begin position="939"/>
        <end position="951"/>
    </location>
</feature>
<evidence type="ECO:0000256" key="9">
    <source>
        <dbReference type="SAM" id="Coils"/>
    </source>
</evidence>
<protein>
    <recommendedName>
        <fullName evidence="8">Kinesin-like protein</fullName>
    </recommendedName>
</protein>
<dbReference type="SUPFAM" id="SSF47576">
    <property type="entry name" value="Calponin-homology domain, CH-domain"/>
    <property type="match status" value="1"/>
</dbReference>
<dbReference type="Pfam" id="PF00225">
    <property type="entry name" value="Kinesin"/>
    <property type="match status" value="1"/>
</dbReference>
<dbReference type="GO" id="GO:0003777">
    <property type="term" value="F:microtubule motor activity"/>
    <property type="evidence" value="ECO:0007669"/>
    <property type="project" value="InterPro"/>
</dbReference>
<feature type="domain" description="Calponin-homology (CH)" evidence="11">
    <location>
        <begin position="41"/>
        <end position="144"/>
    </location>
</feature>
<comment type="caution">
    <text evidence="7">Lacks conserved residue(s) required for the propagation of feature annotation.</text>
</comment>
<evidence type="ECO:0000256" key="2">
    <source>
        <dbReference type="ARBA" id="ARBA00022701"/>
    </source>
</evidence>
<evidence type="ECO:0000259" key="12">
    <source>
        <dbReference type="PROSITE" id="PS50067"/>
    </source>
</evidence>
<dbReference type="SMART" id="SM00033">
    <property type="entry name" value="CH"/>
    <property type="match status" value="1"/>
</dbReference>
<keyword evidence="2 8" id="KW-0493">Microtubule</keyword>
<dbReference type="Proteomes" id="UP001168098">
    <property type="component" value="Unassembled WGS sequence"/>
</dbReference>
<proteinExistence type="inferred from homology"/>
<evidence type="ECO:0000256" key="1">
    <source>
        <dbReference type="ARBA" id="ARBA00010899"/>
    </source>
</evidence>
<evidence type="ECO:0000259" key="11">
    <source>
        <dbReference type="PROSITE" id="PS50021"/>
    </source>
</evidence>
<keyword evidence="4 8" id="KW-0067">ATP-binding</keyword>
<dbReference type="InterPro" id="IPR019821">
    <property type="entry name" value="Kinesin_motor_CS"/>
</dbReference>
<feature type="coiled-coil region" evidence="9">
    <location>
        <begin position="291"/>
        <end position="435"/>
    </location>
</feature>
<dbReference type="AlphaFoldDB" id="A0AA39AF52"/>
<evidence type="ECO:0000256" key="6">
    <source>
        <dbReference type="ARBA" id="ARBA00023175"/>
    </source>
</evidence>
<keyword evidence="6 8" id="KW-0505">Motor protein</keyword>
<evidence type="ECO:0000256" key="3">
    <source>
        <dbReference type="ARBA" id="ARBA00022741"/>
    </source>
</evidence>
<comment type="similarity">
    <text evidence="1">Belongs to the TRAFAC class myosin-kinesin ATPase superfamily. Kinesin family. KIN-14 subfamily.</text>
</comment>
<evidence type="ECO:0000256" key="8">
    <source>
        <dbReference type="RuleBase" id="RU000394"/>
    </source>
</evidence>
<dbReference type="FunFam" id="3.40.850.10:FF:000044">
    <property type="entry name" value="p-loop containing nucleoside triphosphate hydrolases superfamily protein"/>
    <property type="match status" value="1"/>
</dbReference>
<dbReference type="PROSITE" id="PS50021">
    <property type="entry name" value="CH"/>
    <property type="match status" value="1"/>
</dbReference>
<dbReference type="Gene3D" id="3.40.850.10">
    <property type="entry name" value="Kinesin motor domain"/>
    <property type="match status" value="1"/>
</dbReference>
<feature type="region of interest" description="Disordered" evidence="10">
    <location>
        <begin position="754"/>
        <end position="795"/>
    </location>
</feature>
<name>A0AA39AF52_VITRO</name>
<dbReference type="PRINTS" id="PR00380">
    <property type="entry name" value="KINESINHEAVY"/>
</dbReference>
<evidence type="ECO:0000313" key="13">
    <source>
        <dbReference type="EMBL" id="KAJ9706488.1"/>
    </source>
</evidence>
<keyword evidence="5 9" id="KW-0175">Coiled coil</keyword>
<dbReference type="EMBL" id="JARBHA010000002">
    <property type="protein sequence ID" value="KAJ9706488.1"/>
    <property type="molecule type" value="Genomic_DNA"/>
</dbReference>
<feature type="compositionally biased region" description="Polar residues" evidence="10">
    <location>
        <begin position="11"/>
        <end position="21"/>
    </location>
</feature>
<dbReference type="SMART" id="SM00129">
    <property type="entry name" value="KISc"/>
    <property type="match status" value="1"/>
</dbReference>
<sequence>MNPLSELHISENGSFKNSNEGYNPGVAEQMESFDGMIEGNHSQRTQLVEWLNGILPYLSLPLEASEEDLRACLIDGTVLCGILNRLSPGSIEMGGSSESHLENLKRFLAAMEEMGLPRFEPSDLEQGSMVAVLQCLQTLRAHFNFNIGGENIRNYSRKKWNLCEVECLEGFDRSQGDASSHGEHSDEFVEERRNSLDSKFQHVLRRSVFSEPSAASIHHVGHRFQEGFQLKRGGYADFPAAKISELVEQKSLDNTPTHLLFSILINILDGSIERKNGDVPHRVAFLLRKIIQEIEQRISTQAENLKNQNNLYKAREEKYQSRIRVLETLATGTTEENRVVMHQLQQIKIENTKIEERKKLEEQDVDRLMKEKDRSDNEILALNQELEMARKTHEKHCLQLETQAKETKVELEKKLKELENLLTDSKKKVKELEAFSESKSRRWKRKELRYRNFVDSQFGALQELRVASESIKRETGPDVSSKVDWGVNYRALNDLFHISQSRKSSIMYEVGVQMVEIYNEQVRDLLSSDGSQKRLGIWSTTQPNGLAVPDASMHPVKSTSDVLELMNIGLMNRAVGATALNERSSRSHSILTVHVRGLDLETDAVLRGSLHLVDLAGSERVDRSEATGDRLREAQHINKSLSALGDVIFALAQKSPHVPYRNSKLTQVLQSSLGGQAKTLMFVQLNPDVDSYSETISTLKFAERVSGVELGAARSNKEGRDVRELMEQVAFLRDSNAKKDLEIEQLQQVNVNSTSGKRGLNSLRYGSSSPRRHSIGASRQSHRLPQGKGSGLVQKAASDLDNCSEYSDKHSEAGSLPSIDDFRHKECFAQSKLSGGDLGQNFTEDIELLGFGDADSEERLSDISDGGLSMGTETDGSISSIVEFTLFPEAVKPAENTEKTEKLTMPSKLPRIPQKQGPLRSSRLPSSSKSASKVASSSRKTPAVSSSSSTRPTKRWQ</sequence>
<gene>
    <name evidence="13" type="ORF">PVL29_001805</name>
</gene>
<keyword evidence="3 8" id="KW-0547">Nucleotide-binding</keyword>
<reference evidence="13 14" key="1">
    <citation type="journal article" date="2023" name="BMC Biotechnol.">
        <title>Vitis rotundifolia cv Carlos genome sequencing.</title>
        <authorList>
            <person name="Huff M."/>
            <person name="Hulse-Kemp A."/>
            <person name="Scheffler B."/>
            <person name="Youngblood R."/>
            <person name="Simpson S."/>
            <person name="Babiker E."/>
            <person name="Staton M."/>
        </authorList>
    </citation>
    <scope>NUCLEOTIDE SEQUENCE [LARGE SCALE GENOMIC DNA]</scope>
    <source>
        <tissue evidence="13">Leaf</tissue>
    </source>
</reference>
<feature type="compositionally biased region" description="Low complexity" evidence="10">
    <location>
        <begin position="918"/>
        <end position="938"/>
    </location>
</feature>
<comment type="caution">
    <text evidence="13">The sequence shown here is derived from an EMBL/GenBank/DDBJ whole genome shotgun (WGS) entry which is preliminary data.</text>
</comment>
<feature type="region of interest" description="Disordered" evidence="10">
    <location>
        <begin position="892"/>
        <end position="957"/>
    </location>
</feature>
<dbReference type="GO" id="GO:0005524">
    <property type="term" value="F:ATP binding"/>
    <property type="evidence" value="ECO:0007669"/>
    <property type="project" value="UniProtKB-KW"/>
</dbReference>
<evidence type="ECO:0000256" key="4">
    <source>
        <dbReference type="ARBA" id="ARBA00022840"/>
    </source>
</evidence>
<dbReference type="GO" id="GO:0005874">
    <property type="term" value="C:microtubule"/>
    <property type="evidence" value="ECO:0007669"/>
    <property type="project" value="UniProtKB-KW"/>
</dbReference>
<dbReference type="InterPro" id="IPR001715">
    <property type="entry name" value="CH_dom"/>
</dbReference>